<dbReference type="EMBL" id="JBDFQZ010000004">
    <property type="protein sequence ID" value="KAK9733591.1"/>
    <property type="molecule type" value="Genomic_DNA"/>
</dbReference>
<dbReference type="AlphaFoldDB" id="A0AAW1LJQ8"/>
<protein>
    <submittedName>
        <fullName evidence="1">Uncharacterized protein</fullName>
    </submittedName>
</protein>
<evidence type="ECO:0000313" key="1">
    <source>
        <dbReference type="EMBL" id="KAK9733591.1"/>
    </source>
</evidence>
<reference evidence="1" key="1">
    <citation type="submission" date="2024-03" db="EMBL/GenBank/DDBJ databases">
        <title>WGS assembly of Saponaria officinalis var. Norfolk2.</title>
        <authorList>
            <person name="Jenkins J."/>
            <person name="Shu S."/>
            <person name="Grimwood J."/>
            <person name="Barry K."/>
            <person name="Goodstein D."/>
            <person name="Schmutz J."/>
            <person name="Leebens-Mack J."/>
            <person name="Osbourn A."/>
        </authorList>
    </citation>
    <scope>NUCLEOTIDE SEQUENCE [LARGE SCALE GENOMIC DNA]</scope>
    <source>
        <strain evidence="1">JIC</strain>
    </source>
</reference>
<gene>
    <name evidence="1" type="ORF">RND81_04G077000</name>
</gene>
<keyword evidence="2" id="KW-1185">Reference proteome</keyword>
<evidence type="ECO:0000313" key="2">
    <source>
        <dbReference type="Proteomes" id="UP001443914"/>
    </source>
</evidence>
<dbReference type="Proteomes" id="UP001443914">
    <property type="component" value="Unassembled WGS sequence"/>
</dbReference>
<comment type="caution">
    <text evidence="1">The sequence shown here is derived from an EMBL/GenBank/DDBJ whole genome shotgun (WGS) entry which is preliminary data.</text>
</comment>
<organism evidence="1 2">
    <name type="scientific">Saponaria officinalis</name>
    <name type="common">Common soapwort</name>
    <name type="synonym">Lychnis saponaria</name>
    <dbReference type="NCBI Taxonomy" id="3572"/>
    <lineage>
        <taxon>Eukaryota</taxon>
        <taxon>Viridiplantae</taxon>
        <taxon>Streptophyta</taxon>
        <taxon>Embryophyta</taxon>
        <taxon>Tracheophyta</taxon>
        <taxon>Spermatophyta</taxon>
        <taxon>Magnoliopsida</taxon>
        <taxon>eudicotyledons</taxon>
        <taxon>Gunneridae</taxon>
        <taxon>Pentapetalae</taxon>
        <taxon>Caryophyllales</taxon>
        <taxon>Caryophyllaceae</taxon>
        <taxon>Caryophylleae</taxon>
        <taxon>Saponaria</taxon>
    </lineage>
</organism>
<accession>A0AAW1LJQ8</accession>
<name>A0AAW1LJQ8_SAPOF</name>
<proteinExistence type="predicted"/>
<sequence>MMLPHEVHPFNTIFINHISKINVHSFIFIQVNCGYLCNVSTYPGKEYDTMSLADSEAELCHCLGIFPPKILLLTWRDVNGPAGKARMGELPLTNTRYKTVLTTAETEE</sequence>